<dbReference type="EMBL" id="QNBC01000001">
    <property type="protein sequence ID" value="RKX68194.1"/>
    <property type="molecule type" value="Genomic_DNA"/>
</dbReference>
<gene>
    <name evidence="1" type="ORF">DRP44_00020</name>
</gene>
<reference evidence="1 2" key="1">
    <citation type="submission" date="2018-06" db="EMBL/GenBank/DDBJ databases">
        <title>Extensive metabolic versatility and redundancy in microbially diverse, dynamic hydrothermal sediments.</title>
        <authorList>
            <person name="Dombrowski N."/>
            <person name="Teske A."/>
            <person name="Baker B.J."/>
        </authorList>
    </citation>
    <scope>NUCLEOTIDE SEQUENCE [LARGE SCALE GENOMIC DNA]</scope>
    <source>
        <strain evidence="1">B35_G9</strain>
    </source>
</reference>
<dbReference type="AlphaFoldDB" id="A0A660SBL6"/>
<name>A0A660SBL6_UNCT6</name>
<protein>
    <submittedName>
        <fullName evidence="1">Uncharacterized protein</fullName>
    </submittedName>
</protein>
<dbReference type="Proteomes" id="UP000282321">
    <property type="component" value="Unassembled WGS sequence"/>
</dbReference>
<comment type="caution">
    <text evidence="1">The sequence shown here is derived from an EMBL/GenBank/DDBJ whole genome shotgun (WGS) entry which is preliminary data.</text>
</comment>
<organism evidence="1 2">
    <name type="scientific">candidate division TA06 bacterium</name>
    <dbReference type="NCBI Taxonomy" id="2250710"/>
    <lineage>
        <taxon>Bacteria</taxon>
        <taxon>Bacteria division TA06</taxon>
    </lineage>
</organism>
<sequence length="92" mass="10840">MSTIWDVLKETFNDALDKAEELKNLGQDKIDILQLKNKMAKNFSKLGATIYEMYNNGEDIDFDKNEKLKRMLDELKDIEKQLKEKEKKVSQI</sequence>
<evidence type="ECO:0000313" key="2">
    <source>
        <dbReference type="Proteomes" id="UP000282321"/>
    </source>
</evidence>
<accession>A0A660SBL6</accession>
<evidence type="ECO:0000313" key="1">
    <source>
        <dbReference type="EMBL" id="RKX68194.1"/>
    </source>
</evidence>
<proteinExistence type="predicted"/>